<gene>
    <name evidence="2" type="ORF">SMD44_p10219</name>
</gene>
<geneLocation type="plasmid" evidence="3">
    <name>pmdjk44.1</name>
</geneLocation>
<dbReference type="AlphaFoldDB" id="A0A291W3X4"/>
<evidence type="ECO:0000256" key="1">
    <source>
        <dbReference type="SAM" id="Phobius"/>
    </source>
</evidence>
<dbReference type="Proteomes" id="UP000195880">
    <property type="component" value="Plasmid pMDJK44.1"/>
</dbReference>
<dbReference type="RefSeq" id="WP_100112531.1">
    <property type="nucleotide sequence ID" value="NZ_CP023976.1"/>
</dbReference>
<sequence>MTTHALSVAIAATSAAAMLTLTVSVAASGPRRAKTNRWLFAASGLFACAGVLTAFTGPGHGPSSIMYTSLSSLYFVLAQDSGRRRAPRKQLTKGSEH</sequence>
<dbReference type="OrthoDB" id="9923397at2"/>
<keyword evidence="1" id="KW-1133">Transmembrane helix</keyword>
<feature type="transmembrane region" description="Helical" evidence="1">
    <location>
        <begin position="6"/>
        <end position="26"/>
    </location>
</feature>
<keyword evidence="3" id="KW-1185">Reference proteome</keyword>
<organism evidence="2 3">
    <name type="scientific">Streptomyces alboflavus</name>
    <dbReference type="NCBI Taxonomy" id="67267"/>
    <lineage>
        <taxon>Bacteria</taxon>
        <taxon>Bacillati</taxon>
        <taxon>Actinomycetota</taxon>
        <taxon>Actinomycetes</taxon>
        <taxon>Kitasatosporales</taxon>
        <taxon>Streptomycetaceae</taxon>
        <taxon>Streptomyces</taxon>
    </lineage>
</organism>
<keyword evidence="2" id="KW-0614">Plasmid</keyword>
<protein>
    <submittedName>
        <fullName evidence="2">Uncharacterized protein</fullName>
    </submittedName>
</protein>
<dbReference type="KEGG" id="salf:SMD44_p10219"/>
<evidence type="ECO:0000313" key="3">
    <source>
        <dbReference type="Proteomes" id="UP000195880"/>
    </source>
</evidence>
<proteinExistence type="predicted"/>
<name>A0A291W3X4_9ACTN</name>
<evidence type="ECO:0000313" key="2">
    <source>
        <dbReference type="EMBL" id="ATM24718.1"/>
    </source>
</evidence>
<dbReference type="EMBL" id="CP023976">
    <property type="protein sequence ID" value="ATM24718.1"/>
    <property type="molecule type" value="Genomic_DNA"/>
</dbReference>
<accession>A0A291W3X4</accession>
<feature type="transmembrane region" description="Helical" evidence="1">
    <location>
        <begin position="38"/>
        <end position="55"/>
    </location>
</feature>
<keyword evidence="1" id="KW-0812">Transmembrane</keyword>
<reference evidence="2 3" key="1">
    <citation type="submission" date="2017-10" db="EMBL/GenBank/DDBJ databases">
        <title>Streptomyces alboflavus Genome sequencing and assembly.</title>
        <authorList>
            <person name="Wang Y."/>
            <person name="Du B."/>
            <person name="Ding Y."/>
            <person name="Liu H."/>
            <person name="Hou Q."/>
            <person name="Liu K."/>
            <person name="Wang C."/>
            <person name="Yao L."/>
        </authorList>
    </citation>
    <scope>NUCLEOTIDE SEQUENCE [LARGE SCALE GENOMIC DNA]</scope>
    <source>
        <strain evidence="2 3">MDJK44</strain>
        <plasmid evidence="3">Plasmid pmdjk44.1</plasmid>
    </source>
</reference>
<keyword evidence="1" id="KW-0472">Membrane</keyword>